<evidence type="ECO:0000313" key="3">
    <source>
        <dbReference type="EMBL" id="ARU57914.1"/>
    </source>
</evidence>
<feature type="domain" description="AB hydrolase-1" evidence="2">
    <location>
        <begin position="114"/>
        <end position="218"/>
    </location>
</feature>
<dbReference type="InterPro" id="IPR051340">
    <property type="entry name" value="Haloalkane_dehalogenase"/>
</dbReference>
<dbReference type="Gene3D" id="3.40.50.1820">
    <property type="entry name" value="alpha/beta hydrolase"/>
    <property type="match status" value="1"/>
</dbReference>
<dbReference type="InterPro" id="IPR000073">
    <property type="entry name" value="AB_hydrolase_1"/>
</dbReference>
<evidence type="ECO:0000313" key="4">
    <source>
        <dbReference type="Proteomes" id="UP000196027"/>
    </source>
</evidence>
<dbReference type="OrthoDB" id="5853561at2"/>
<dbReference type="PANTHER" id="PTHR42977:SF3">
    <property type="entry name" value="AB HYDROLASE-1 DOMAIN-CONTAINING PROTEIN"/>
    <property type="match status" value="1"/>
</dbReference>
<dbReference type="SUPFAM" id="SSF53474">
    <property type="entry name" value="alpha/beta-Hydrolases"/>
    <property type="match status" value="1"/>
</dbReference>
<sequence length="606" mass="67090">MVTHYFFERLKRGNQKHRLCNLVGIGLLGGLLVACDSDHTEDTAAETPSTVGPTSQACLSTTSETQVTAAGLQYLVTPDACFEGLPDYDFPAHYAEIDGLRMHYVDEGPRDGEVVLMLHGQPSWSYLYRKMIPVLVDAGYRVIAPDHIGMGKSDKPLDVGVHQFEQHVTWTKAFINKLQLTDINLFVQDWGSIIGLRVAGDMSQHFARLVVANGDLVMLPPGANPYVYPSFEIDDSLEDAQSFFTSKSSDRVVGFQQWIDYAAAVPELMAGEVVQHLTTIHLTDEEVDAYNAPYPNIDYKAAIRTFPSMLTGIGLQNLSAWQTLGAFHNPFMFNAGIYDEGLGSEATQQKWIDHVPGSDGNDHRRFNAGHFIQDDVGVDLALHLVRFLQSTTPEEPLVPGGPYYNFRYCEILLPYLQGTEVIAEIWGTPGVNFCPQAQWETLDFSSIATQYGALSAIPNGPRYFVVDENLNGSSIVSGEGGEYRTFGDITMRLLTSVNLSVTQGKETAYVPGAVSRDNTWVFYQGRRVYELTDSNGNVYVMQSFSRITDPDLQIDDLKNLGNRLNLPAGWTFSSRILNQPLQVAAIDGIALVLQDDLGNSYQKVPQ</sequence>
<keyword evidence="1" id="KW-0378">Hydrolase</keyword>
<name>A0A1Y0IEX5_9GAMM</name>
<dbReference type="PRINTS" id="PR00412">
    <property type="entry name" value="EPOXHYDRLASE"/>
</dbReference>
<protein>
    <submittedName>
        <fullName evidence="3">Haloalkane dehalogenase</fullName>
    </submittedName>
</protein>
<evidence type="ECO:0000259" key="2">
    <source>
        <dbReference type="Pfam" id="PF00561"/>
    </source>
</evidence>
<dbReference type="InterPro" id="IPR000639">
    <property type="entry name" value="Epox_hydrolase-like"/>
</dbReference>
<dbReference type="Pfam" id="PF00561">
    <property type="entry name" value="Abhydrolase_1"/>
    <property type="match status" value="1"/>
</dbReference>
<dbReference type="EMBL" id="CP021425">
    <property type="protein sequence ID" value="ARU57914.1"/>
    <property type="molecule type" value="Genomic_DNA"/>
</dbReference>
<dbReference type="KEGG" id="ome:OLMES_3894"/>
<organism evidence="3 4">
    <name type="scientific">Oleiphilus messinensis</name>
    <dbReference type="NCBI Taxonomy" id="141451"/>
    <lineage>
        <taxon>Bacteria</taxon>
        <taxon>Pseudomonadati</taxon>
        <taxon>Pseudomonadota</taxon>
        <taxon>Gammaproteobacteria</taxon>
        <taxon>Oceanospirillales</taxon>
        <taxon>Oleiphilaceae</taxon>
        <taxon>Oleiphilus</taxon>
    </lineage>
</organism>
<evidence type="ECO:0000256" key="1">
    <source>
        <dbReference type="ARBA" id="ARBA00022801"/>
    </source>
</evidence>
<reference evidence="3 4" key="1">
    <citation type="submission" date="2017-05" db="EMBL/GenBank/DDBJ databases">
        <title>Genomic insights into alkan degradation activity of Oleiphilus messinensis.</title>
        <authorList>
            <person name="Kozyavkin S.A."/>
            <person name="Slesarev A.I."/>
            <person name="Golyshin P.N."/>
            <person name="Korzhenkov A."/>
            <person name="Golyshina O.N."/>
            <person name="Toshchakov S.V."/>
        </authorList>
    </citation>
    <scope>NUCLEOTIDE SEQUENCE [LARGE SCALE GENOMIC DNA]</scope>
    <source>
        <strain evidence="3 4">ME102</strain>
    </source>
</reference>
<dbReference type="RefSeq" id="WP_157678398.1">
    <property type="nucleotide sequence ID" value="NZ_CP021425.1"/>
</dbReference>
<dbReference type="NCBIfam" id="NF002043">
    <property type="entry name" value="PRK00870.1"/>
    <property type="match status" value="1"/>
</dbReference>
<keyword evidence="4" id="KW-1185">Reference proteome</keyword>
<dbReference type="InterPro" id="IPR029058">
    <property type="entry name" value="AB_hydrolase_fold"/>
</dbReference>
<gene>
    <name evidence="3" type="ORF">OLMES_3894</name>
</gene>
<dbReference type="AlphaFoldDB" id="A0A1Y0IEX5"/>
<accession>A0A1Y0IEX5</accession>
<proteinExistence type="predicted"/>
<dbReference type="PANTHER" id="PTHR42977">
    <property type="entry name" value="HYDROLASE-RELATED"/>
    <property type="match status" value="1"/>
</dbReference>
<dbReference type="GO" id="GO:0004301">
    <property type="term" value="F:epoxide hydrolase activity"/>
    <property type="evidence" value="ECO:0007669"/>
    <property type="project" value="TreeGrafter"/>
</dbReference>
<dbReference type="Proteomes" id="UP000196027">
    <property type="component" value="Chromosome"/>
</dbReference>